<dbReference type="EMBL" id="BAABJP010000007">
    <property type="protein sequence ID" value="GAA5151331.1"/>
    <property type="molecule type" value="Genomic_DNA"/>
</dbReference>
<keyword evidence="4" id="KW-1185">Reference proteome</keyword>
<reference evidence="4" key="1">
    <citation type="journal article" date="2019" name="Int. J. Syst. Evol. Microbiol.">
        <title>The Global Catalogue of Microorganisms (GCM) 10K type strain sequencing project: providing services to taxonomists for standard genome sequencing and annotation.</title>
        <authorList>
            <consortium name="The Broad Institute Genomics Platform"/>
            <consortium name="The Broad Institute Genome Sequencing Center for Infectious Disease"/>
            <person name="Wu L."/>
            <person name="Ma J."/>
        </authorList>
    </citation>
    <scope>NUCLEOTIDE SEQUENCE [LARGE SCALE GENOMIC DNA]</scope>
    <source>
        <strain evidence="4">JCM 18303</strain>
    </source>
</reference>
<evidence type="ECO:0000313" key="4">
    <source>
        <dbReference type="Proteomes" id="UP001428817"/>
    </source>
</evidence>
<organism evidence="3 4">
    <name type="scientific">Pseudonocardia eucalypti</name>
    <dbReference type="NCBI Taxonomy" id="648755"/>
    <lineage>
        <taxon>Bacteria</taxon>
        <taxon>Bacillati</taxon>
        <taxon>Actinomycetota</taxon>
        <taxon>Actinomycetes</taxon>
        <taxon>Pseudonocardiales</taxon>
        <taxon>Pseudonocardiaceae</taxon>
        <taxon>Pseudonocardia</taxon>
    </lineage>
</organism>
<gene>
    <name evidence="3" type="ORF">GCM10023321_18180</name>
</gene>
<evidence type="ECO:0000256" key="2">
    <source>
        <dbReference type="SAM" id="Phobius"/>
    </source>
</evidence>
<proteinExistence type="predicted"/>
<feature type="transmembrane region" description="Helical" evidence="2">
    <location>
        <begin position="6"/>
        <end position="25"/>
    </location>
</feature>
<feature type="compositionally biased region" description="Pro residues" evidence="1">
    <location>
        <begin position="45"/>
        <end position="60"/>
    </location>
</feature>
<accession>A0ABP9PS79</accession>
<evidence type="ECO:0000256" key="1">
    <source>
        <dbReference type="SAM" id="MobiDB-lite"/>
    </source>
</evidence>
<evidence type="ECO:0000313" key="3">
    <source>
        <dbReference type="EMBL" id="GAA5151331.1"/>
    </source>
</evidence>
<protein>
    <submittedName>
        <fullName evidence="3">Uncharacterized protein</fullName>
    </submittedName>
</protein>
<name>A0ABP9PS79_9PSEU</name>
<dbReference type="Proteomes" id="UP001428817">
    <property type="component" value="Unassembled WGS sequence"/>
</dbReference>
<keyword evidence="2" id="KW-0812">Transmembrane</keyword>
<keyword evidence="2" id="KW-1133">Transmembrane helix</keyword>
<sequence>MGSVPAYVWLTVLVPIAMLLATVALQRFEDVVCVKPTDHPDHPPLRPVPRSVPAPPDVPS</sequence>
<feature type="region of interest" description="Disordered" evidence="1">
    <location>
        <begin position="36"/>
        <end position="60"/>
    </location>
</feature>
<comment type="caution">
    <text evidence="3">The sequence shown here is derived from an EMBL/GenBank/DDBJ whole genome shotgun (WGS) entry which is preliminary data.</text>
</comment>
<keyword evidence="2" id="KW-0472">Membrane</keyword>